<dbReference type="GO" id="GO:0051537">
    <property type="term" value="F:2 iron, 2 sulfur cluster binding"/>
    <property type="evidence" value="ECO:0007669"/>
    <property type="project" value="UniProtKB-KW"/>
</dbReference>
<evidence type="ECO:0000256" key="6">
    <source>
        <dbReference type="ARBA" id="ARBA00034078"/>
    </source>
</evidence>
<dbReference type="PROSITE" id="PS00814">
    <property type="entry name" value="ADX"/>
    <property type="match status" value="1"/>
</dbReference>
<dbReference type="PROSITE" id="PS51085">
    <property type="entry name" value="2FE2S_FER_2"/>
    <property type="match status" value="1"/>
</dbReference>
<gene>
    <name evidence="8" type="ORF">D3872_09520</name>
</gene>
<dbReference type="GO" id="GO:0009055">
    <property type="term" value="F:electron transfer activity"/>
    <property type="evidence" value="ECO:0007669"/>
    <property type="project" value="TreeGrafter"/>
</dbReference>
<evidence type="ECO:0000313" key="9">
    <source>
        <dbReference type="Proteomes" id="UP000284006"/>
    </source>
</evidence>
<evidence type="ECO:0000256" key="1">
    <source>
        <dbReference type="ARBA" id="ARBA00010914"/>
    </source>
</evidence>
<keyword evidence="5" id="KW-0411">Iron-sulfur</keyword>
<comment type="similarity">
    <text evidence="1">Belongs to the adrenodoxin/putidaredoxin family.</text>
</comment>
<dbReference type="InterPro" id="IPR036010">
    <property type="entry name" value="2Fe-2S_ferredoxin-like_sf"/>
</dbReference>
<evidence type="ECO:0000256" key="3">
    <source>
        <dbReference type="ARBA" id="ARBA00022723"/>
    </source>
</evidence>
<keyword evidence="2" id="KW-0001">2Fe-2S</keyword>
<protein>
    <submittedName>
        <fullName evidence="8">(2Fe-2S)-binding protein</fullName>
    </submittedName>
</protein>
<organism evidence="8 9">
    <name type="scientific">Massilia cavernae</name>
    <dbReference type="NCBI Taxonomy" id="2320864"/>
    <lineage>
        <taxon>Bacteria</taxon>
        <taxon>Pseudomonadati</taxon>
        <taxon>Pseudomonadota</taxon>
        <taxon>Betaproteobacteria</taxon>
        <taxon>Burkholderiales</taxon>
        <taxon>Oxalobacteraceae</taxon>
        <taxon>Telluria group</taxon>
        <taxon>Massilia</taxon>
    </lineage>
</organism>
<accession>A0A418Y0U4</accession>
<dbReference type="RefSeq" id="WP_119810547.1">
    <property type="nucleotide sequence ID" value="NZ_QYUP01000091.1"/>
</dbReference>
<dbReference type="AlphaFoldDB" id="A0A418Y0U4"/>
<keyword evidence="9" id="KW-1185">Reference proteome</keyword>
<dbReference type="Pfam" id="PF00111">
    <property type="entry name" value="Fer2"/>
    <property type="match status" value="1"/>
</dbReference>
<name>A0A418Y0U4_9BURK</name>
<comment type="cofactor">
    <cofactor evidence="6">
        <name>[2Fe-2S] cluster</name>
        <dbReference type="ChEBI" id="CHEBI:190135"/>
    </cofactor>
</comment>
<dbReference type="PANTHER" id="PTHR23426">
    <property type="entry name" value="FERREDOXIN/ADRENODOXIN"/>
    <property type="match status" value="1"/>
</dbReference>
<evidence type="ECO:0000256" key="2">
    <source>
        <dbReference type="ARBA" id="ARBA00022714"/>
    </source>
</evidence>
<feature type="domain" description="2Fe-2S ferredoxin-type" evidence="7">
    <location>
        <begin position="2"/>
        <end position="105"/>
    </location>
</feature>
<dbReference type="PANTHER" id="PTHR23426:SF65">
    <property type="entry name" value="FERREDOXIN-2, MITOCHONDRIAL"/>
    <property type="match status" value="1"/>
</dbReference>
<sequence>MPLITFIAHDGLATEINATSGSSLMHEAVSHGIGGIVGECGGAGACATCHCYLDDASLDRIEQPGRAEKDMLEFVVEPAHNSRLGCQVTVSDALDGAVVRLPASQF</sequence>
<dbReference type="Proteomes" id="UP000284006">
    <property type="component" value="Unassembled WGS sequence"/>
</dbReference>
<dbReference type="InterPro" id="IPR001041">
    <property type="entry name" value="2Fe-2S_ferredoxin-type"/>
</dbReference>
<dbReference type="SUPFAM" id="SSF54292">
    <property type="entry name" value="2Fe-2S ferredoxin-like"/>
    <property type="match status" value="1"/>
</dbReference>
<dbReference type="EMBL" id="QYUP01000091">
    <property type="protein sequence ID" value="RJG18911.1"/>
    <property type="molecule type" value="Genomic_DNA"/>
</dbReference>
<dbReference type="Gene3D" id="3.10.20.30">
    <property type="match status" value="1"/>
</dbReference>
<evidence type="ECO:0000256" key="5">
    <source>
        <dbReference type="ARBA" id="ARBA00023014"/>
    </source>
</evidence>
<dbReference type="GO" id="GO:0046872">
    <property type="term" value="F:metal ion binding"/>
    <property type="evidence" value="ECO:0007669"/>
    <property type="project" value="UniProtKB-KW"/>
</dbReference>
<evidence type="ECO:0000259" key="7">
    <source>
        <dbReference type="PROSITE" id="PS51085"/>
    </source>
</evidence>
<reference evidence="8 9" key="1">
    <citation type="submission" date="2018-09" db="EMBL/GenBank/DDBJ databases">
        <authorList>
            <person name="Zhu H."/>
        </authorList>
    </citation>
    <scope>NUCLEOTIDE SEQUENCE [LARGE SCALE GENOMIC DNA]</scope>
    <source>
        <strain evidence="8 9">K1S02-61</strain>
    </source>
</reference>
<dbReference type="InterPro" id="IPR018298">
    <property type="entry name" value="Adrenodoxin_Fe-S_BS"/>
</dbReference>
<dbReference type="PRINTS" id="PR00355">
    <property type="entry name" value="ADRENODOXIN"/>
</dbReference>
<evidence type="ECO:0000256" key="4">
    <source>
        <dbReference type="ARBA" id="ARBA00023004"/>
    </source>
</evidence>
<dbReference type="InterPro" id="IPR001055">
    <property type="entry name" value="Adrenodoxin-like"/>
</dbReference>
<proteinExistence type="inferred from homology"/>
<keyword evidence="4" id="KW-0408">Iron</keyword>
<keyword evidence="3" id="KW-0479">Metal-binding</keyword>
<dbReference type="GO" id="GO:0140647">
    <property type="term" value="P:P450-containing electron transport chain"/>
    <property type="evidence" value="ECO:0007669"/>
    <property type="project" value="InterPro"/>
</dbReference>
<dbReference type="GO" id="GO:0005829">
    <property type="term" value="C:cytosol"/>
    <property type="evidence" value="ECO:0007669"/>
    <property type="project" value="TreeGrafter"/>
</dbReference>
<dbReference type="CDD" id="cd00207">
    <property type="entry name" value="fer2"/>
    <property type="match status" value="1"/>
</dbReference>
<dbReference type="OrthoDB" id="9799640at2"/>
<evidence type="ECO:0000313" key="8">
    <source>
        <dbReference type="EMBL" id="RJG18911.1"/>
    </source>
</evidence>
<comment type="caution">
    <text evidence="8">The sequence shown here is derived from an EMBL/GenBank/DDBJ whole genome shotgun (WGS) entry which is preliminary data.</text>
</comment>
<dbReference type="InterPro" id="IPR012675">
    <property type="entry name" value="Beta-grasp_dom_sf"/>
</dbReference>